<sequence length="127" mass="13673">MQSGQSCACASRILVHESVYDRFLEKFVAAVESAKIGDPFDPAVAVGPVIGEQDLLVTPSGSGVSLVRRGRNLRPRAAARSRGLSTGETILPSRTRWQYARAFGGTALHVLLHNLVRCGDGERLLQT</sequence>
<dbReference type="SUPFAM" id="SSF53720">
    <property type="entry name" value="ALDH-like"/>
    <property type="match status" value="1"/>
</dbReference>
<protein>
    <submittedName>
        <fullName evidence="2">1-pyrroline-5-carboxylate dehydrogenase</fullName>
        <ecNumber evidence="2">1.2.1.88</ecNumber>
    </submittedName>
</protein>
<dbReference type="InterPro" id="IPR016163">
    <property type="entry name" value="Ald_DH_C"/>
</dbReference>
<comment type="caution">
    <text evidence="2">The sequence shown here is derived from an EMBL/GenBank/DDBJ whole genome shotgun (WGS) entry which is preliminary data.</text>
</comment>
<dbReference type="Pfam" id="PF00171">
    <property type="entry name" value="Aldedh"/>
    <property type="match status" value="1"/>
</dbReference>
<feature type="domain" description="Aldehyde dehydrogenase" evidence="1">
    <location>
        <begin position="2"/>
        <end position="54"/>
    </location>
</feature>
<dbReference type="PANTHER" id="PTHR11699">
    <property type="entry name" value="ALDEHYDE DEHYDROGENASE-RELATED"/>
    <property type="match status" value="1"/>
</dbReference>
<dbReference type="Gene3D" id="3.40.309.10">
    <property type="entry name" value="Aldehyde Dehydrogenase, Chain A, domain 2"/>
    <property type="match status" value="1"/>
</dbReference>
<evidence type="ECO:0000313" key="2">
    <source>
        <dbReference type="EMBL" id="MQY18980.1"/>
    </source>
</evidence>
<evidence type="ECO:0000313" key="3">
    <source>
        <dbReference type="Proteomes" id="UP000438448"/>
    </source>
</evidence>
<reference evidence="2 3" key="1">
    <citation type="submission" date="2019-10" db="EMBL/GenBank/DDBJ databases">
        <title>Nocardia macrotermitis sp. nov. and Nocardia aurantia sp. nov., isolated from the gut of fungus growing-termite Macrotermes natalensis.</title>
        <authorList>
            <person name="Benndorf R."/>
            <person name="Schwitalla J."/>
            <person name="Martin K."/>
            <person name="De Beer W."/>
            <person name="Kaster A.-K."/>
            <person name="Vollmers J."/>
            <person name="Poulsen M."/>
            <person name="Beemelmanns C."/>
        </authorList>
    </citation>
    <scope>NUCLEOTIDE SEQUENCE [LARGE SCALE GENOMIC DNA]</scope>
    <source>
        <strain evidence="2 3">RB20</strain>
    </source>
</reference>
<dbReference type="EMBL" id="WEGK01000003">
    <property type="protein sequence ID" value="MQY18980.1"/>
    <property type="molecule type" value="Genomic_DNA"/>
</dbReference>
<dbReference type="OrthoDB" id="7030287at2"/>
<keyword evidence="2" id="KW-0560">Oxidoreductase</keyword>
<name>A0A7K0CZV0_9NOCA</name>
<evidence type="ECO:0000259" key="1">
    <source>
        <dbReference type="Pfam" id="PF00171"/>
    </source>
</evidence>
<dbReference type="GO" id="GO:0003842">
    <property type="term" value="F:L-glutamate gamma-semialdehyde dehydrogenase activity"/>
    <property type="evidence" value="ECO:0007669"/>
    <property type="project" value="UniProtKB-EC"/>
</dbReference>
<dbReference type="Proteomes" id="UP000438448">
    <property type="component" value="Unassembled WGS sequence"/>
</dbReference>
<dbReference type="EC" id="1.2.1.88" evidence="2"/>
<accession>A0A7K0CZV0</accession>
<dbReference type="InterPro" id="IPR016161">
    <property type="entry name" value="Ald_DH/histidinol_DH"/>
</dbReference>
<organism evidence="2 3">
    <name type="scientific">Nocardia macrotermitis</name>
    <dbReference type="NCBI Taxonomy" id="2585198"/>
    <lineage>
        <taxon>Bacteria</taxon>
        <taxon>Bacillati</taxon>
        <taxon>Actinomycetota</taxon>
        <taxon>Actinomycetes</taxon>
        <taxon>Mycobacteriales</taxon>
        <taxon>Nocardiaceae</taxon>
        <taxon>Nocardia</taxon>
    </lineage>
</organism>
<dbReference type="AlphaFoldDB" id="A0A7K0CZV0"/>
<dbReference type="InterPro" id="IPR015590">
    <property type="entry name" value="Aldehyde_DH_dom"/>
</dbReference>
<keyword evidence="3" id="KW-1185">Reference proteome</keyword>
<gene>
    <name evidence="2" type="primary">rocA</name>
    <name evidence="2" type="ORF">NRB20_20640</name>
</gene>
<proteinExistence type="predicted"/>